<comment type="caution">
    <text evidence="1">The sequence shown here is derived from an EMBL/GenBank/DDBJ whole genome shotgun (WGS) entry which is preliminary data.</text>
</comment>
<protein>
    <submittedName>
        <fullName evidence="1">Uncharacterized protein</fullName>
    </submittedName>
</protein>
<gene>
    <name evidence="1" type="ORF">BFO01nite_18940</name>
</gene>
<dbReference type="EMBL" id="BJOL01000012">
    <property type="protein sequence ID" value="GED57762.1"/>
    <property type="molecule type" value="Genomic_DNA"/>
</dbReference>
<accession>A0ABQ0T3B1</accession>
<sequence length="66" mass="7946">MGEAYKLLCQHCSYNQKIYVGVGFRYIRLPEIWEWFEDEAGKERIREFMQDSSCHIFANGVGYRYI</sequence>
<evidence type="ECO:0000313" key="2">
    <source>
        <dbReference type="Proteomes" id="UP000319498"/>
    </source>
</evidence>
<reference evidence="1 2" key="1">
    <citation type="submission" date="2019-06" db="EMBL/GenBank/DDBJ databases">
        <title>Whole genome shotgun sequence of Brevibacillus formosus NBRC 15716.</title>
        <authorList>
            <person name="Hosoyama A."/>
            <person name="Uohara A."/>
            <person name="Ohji S."/>
            <person name="Ichikawa N."/>
        </authorList>
    </citation>
    <scope>NUCLEOTIDE SEQUENCE [LARGE SCALE GENOMIC DNA]</scope>
    <source>
        <strain evidence="1 2">NBRC 15716</strain>
    </source>
</reference>
<dbReference type="GeneID" id="87589128"/>
<keyword evidence="2" id="KW-1185">Reference proteome</keyword>
<proteinExistence type="predicted"/>
<name>A0ABQ0T3B1_9BACL</name>
<dbReference type="Proteomes" id="UP000319498">
    <property type="component" value="Unassembled WGS sequence"/>
</dbReference>
<organism evidence="1 2">
    <name type="scientific">Brevibacillus formosus</name>
    <dbReference type="NCBI Taxonomy" id="54913"/>
    <lineage>
        <taxon>Bacteria</taxon>
        <taxon>Bacillati</taxon>
        <taxon>Bacillota</taxon>
        <taxon>Bacilli</taxon>
        <taxon>Bacillales</taxon>
        <taxon>Paenibacillaceae</taxon>
        <taxon>Brevibacillus</taxon>
    </lineage>
</organism>
<dbReference type="RefSeq" id="WP_141336866.1">
    <property type="nucleotide sequence ID" value="NZ_BJOL01000012.1"/>
</dbReference>
<evidence type="ECO:0000313" key="1">
    <source>
        <dbReference type="EMBL" id="GED57762.1"/>
    </source>
</evidence>